<dbReference type="Proteomes" id="UP000069935">
    <property type="component" value="Chromosome 2"/>
</dbReference>
<sequence>MAPSVTRALHAIKRYGTDPEQFDRAILAAINVTLCLMSNGDDRVAEGFNRDIASNGSGFVPAIAPRPNRAMFA</sequence>
<accession>A0AAC9EY01</accession>
<reference evidence="1 2" key="2">
    <citation type="journal article" date="2016" name="Genome Announc.">
        <title>Complete Genome Sequence of a Strain of Azospirillum thiophilum Isolated from a Sulfide Spring.</title>
        <authorList>
            <person name="Fomenkov A."/>
            <person name="Vincze T."/>
            <person name="Grabovich M."/>
            <person name="Anton B.P."/>
            <person name="Dubinina G."/>
            <person name="Orlova M."/>
            <person name="Belousova E."/>
            <person name="Roberts R.J."/>
        </authorList>
    </citation>
    <scope>NUCLEOTIDE SEQUENCE [LARGE SCALE GENOMIC DNA]</scope>
    <source>
        <strain evidence="1 2">BV-S</strain>
    </source>
</reference>
<evidence type="ECO:0000313" key="1">
    <source>
        <dbReference type="EMBL" id="ALG72881.1"/>
    </source>
</evidence>
<name>A0AAC9EY01_9PROT</name>
<dbReference type="RefSeq" id="WP_045582897.1">
    <property type="nucleotide sequence ID" value="NZ_CP012402.1"/>
</dbReference>
<dbReference type="EMBL" id="CP012402">
    <property type="protein sequence ID" value="ALG72881.1"/>
    <property type="molecule type" value="Genomic_DNA"/>
</dbReference>
<dbReference type="AlphaFoldDB" id="A0AAC9EY01"/>
<proteinExistence type="predicted"/>
<reference evidence="2" key="1">
    <citation type="submission" date="2015-08" db="EMBL/GenBank/DDBJ databases">
        <title>Complete Genome Sequence of Azospirillum thiophilum BV-S.</title>
        <authorList>
            <person name="Fomenkov A."/>
            <person name="Vincze T."/>
            <person name="Grabovich M."/>
            <person name="Dubinina G."/>
            <person name="Orlova M."/>
            <person name="Belousova E."/>
            <person name="Roberts R.J."/>
        </authorList>
    </citation>
    <scope>NUCLEOTIDE SEQUENCE [LARGE SCALE GENOMIC DNA]</scope>
    <source>
        <strain evidence="2">BV-S</strain>
    </source>
</reference>
<evidence type="ECO:0000313" key="2">
    <source>
        <dbReference type="Proteomes" id="UP000069935"/>
    </source>
</evidence>
<keyword evidence="2" id="KW-1185">Reference proteome</keyword>
<organism evidence="1 2">
    <name type="scientific">Azospirillum thiophilum</name>
    <dbReference type="NCBI Taxonomy" id="528244"/>
    <lineage>
        <taxon>Bacteria</taxon>
        <taxon>Pseudomonadati</taxon>
        <taxon>Pseudomonadota</taxon>
        <taxon>Alphaproteobacteria</taxon>
        <taxon>Rhodospirillales</taxon>
        <taxon>Azospirillaceae</taxon>
        <taxon>Azospirillum</taxon>
    </lineage>
</organism>
<protein>
    <submittedName>
        <fullName evidence="1">Uncharacterized protein</fullName>
    </submittedName>
</protein>
<gene>
    <name evidence="1" type="ORF">AL072_18110</name>
</gene>
<dbReference type="KEGG" id="ati:AL072_18110"/>